<dbReference type="PANTHER" id="PTHR43649">
    <property type="entry name" value="ARABINOSE-BINDING PROTEIN-RELATED"/>
    <property type="match status" value="1"/>
</dbReference>
<keyword evidence="4" id="KW-0564">Palmitate</keyword>
<evidence type="ECO:0000256" key="6">
    <source>
        <dbReference type="SAM" id="Phobius"/>
    </source>
</evidence>
<evidence type="ECO:0000256" key="2">
    <source>
        <dbReference type="ARBA" id="ARBA00022729"/>
    </source>
</evidence>
<keyword evidence="6" id="KW-1133">Transmembrane helix</keyword>
<name>A0A368VGL2_9BACL</name>
<dbReference type="InterPro" id="IPR050490">
    <property type="entry name" value="Bact_solute-bd_prot1"/>
</dbReference>
<evidence type="ECO:0000256" key="1">
    <source>
        <dbReference type="ARBA" id="ARBA00022475"/>
    </source>
</evidence>
<feature type="transmembrane region" description="Helical" evidence="6">
    <location>
        <begin position="12"/>
        <end position="31"/>
    </location>
</feature>
<gene>
    <name evidence="7" type="ORF">DFP97_1397</name>
</gene>
<dbReference type="AlphaFoldDB" id="A0A368VGL2"/>
<protein>
    <submittedName>
        <fullName evidence="7">Carbohydrate ABC transporter substrate-binding protein (CUT1 family)</fullName>
    </submittedName>
</protein>
<keyword evidence="8" id="KW-1185">Reference proteome</keyword>
<evidence type="ECO:0000313" key="7">
    <source>
        <dbReference type="EMBL" id="RCW40285.1"/>
    </source>
</evidence>
<dbReference type="Proteomes" id="UP000252415">
    <property type="component" value="Unassembled WGS sequence"/>
</dbReference>
<dbReference type="OrthoDB" id="9798191at2"/>
<keyword evidence="6" id="KW-0812">Transmembrane</keyword>
<proteinExistence type="predicted"/>
<organism evidence="7 8">
    <name type="scientific">Paenibacillus prosopidis</name>
    <dbReference type="NCBI Taxonomy" id="630520"/>
    <lineage>
        <taxon>Bacteria</taxon>
        <taxon>Bacillati</taxon>
        <taxon>Bacillota</taxon>
        <taxon>Bacilli</taxon>
        <taxon>Bacillales</taxon>
        <taxon>Paenibacillaceae</taxon>
        <taxon>Paenibacillus</taxon>
    </lineage>
</organism>
<keyword evidence="2" id="KW-0732">Signal</keyword>
<dbReference type="Pfam" id="PF01547">
    <property type="entry name" value="SBP_bac_1"/>
    <property type="match status" value="1"/>
</dbReference>
<keyword evidence="1" id="KW-1003">Cell membrane</keyword>
<evidence type="ECO:0000256" key="3">
    <source>
        <dbReference type="ARBA" id="ARBA00023136"/>
    </source>
</evidence>
<dbReference type="PANTHER" id="PTHR43649:SF33">
    <property type="entry name" value="POLYGALACTURONAN_RHAMNOGALACTURONAN-BINDING PROTEIN YTCQ"/>
    <property type="match status" value="1"/>
</dbReference>
<keyword evidence="5" id="KW-0449">Lipoprotein</keyword>
<sequence length="440" mass="49554">MARLVTKKGIDLVLAGILSIMIVLTGCGSGSNSTNSFISSNSNEKITLSVAILAEDLDYWKKTSQSDSFKKLLPNVTLDLQSFKDIESLYKSLMVRQSANEMPDLFYVKPYKVIDLKDSLYIWDKSDPLVQMNKAVDSFNELKAGDGKYYGLPMKGFGEWVFYSKSIFSELGLTIPKTWDQFVSTAKAIEDSGKYQGLALGGKDTWTQYPFVAYLGTVSFNDPNTDNEAAMMDTPFSPDGHYYKAFEMVEQLYKSGAVGKSPLGIGYPEAERMFSNKKAGMMAIGQYYYTDFLTMGGDIKDLGLFPLPVVIDPNEMNRQVYNIDLPFCISKDSKHIDVAKKVIEWYFSPEVYKPYLEERAMSSTIKGIDPQNIFTDASKQYNAQPFFPKAGEVNFVKLQKETKWDPTVVGALMLAGKDFRPIFEDLNKKWTAARQKFGMK</sequence>
<dbReference type="Gene3D" id="3.40.190.10">
    <property type="entry name" value="Periplasmic binding protein-like II"/>
    <property type="match status" value="2"/>
</dbReference>
<evidence type="ECO:0000256" key="5">
    <source>
        <dbReference type="ARBA" id="ARBA00023288"/>
    </source>
</evidence>
<comment type="caution">
    <text evidence="7">The sequence shown here is derived from an EMBL/GenBank/DDBJ whole genome shotgun (WGS) entry which is preliminary data.</text>
</comment>
<dbReference type="EMBL" id="QPJD01000039">
    <property type="protein sequence ID" value="RCW40285.1"/>
    <property type="molecule type" value="Genomic_DNA"/>
</dbReference>
<reference evidence="7 8" key="1">
    <citation type="submission" date="2018-07" db="EMBL/GenBank/DDBJ databases">
        <title>Genomic Encyclopedia of Type Strains, Phase III (KMG-III): the genomes of soil and plant-associated and newly described type strains.</title>
        <authorList>
            <person name="Whitman W."/>
        </authorList>
    </citation>
    <scope>NUCLEOTIDE SEQUENCE [LARGE SCALE GENOMIC DNA]</scope>
    <source>
        <strain evidence="7 8">CECT 7506</strain>
    </source>
</reference>
<accession>A0A368VGL2</accession>
<dbReference type="SUPFAM" id="SSF53850">
    <property type="entry name" value="Periplasmic binding protein-like II"/>
    <property type="match status" value="1"/>
</dbReference>
<evidence type="ECO:0000256" key="4">
    <source>
        <dbReference type="ARBA" id="ARBA00023139"/>
    </source>
</evidence>
<keyword evidence="3 6" id="KW-0472">Membrane</keyword>
<dbReference type="InterPro" id="IPR006059">
    <property type="entry name" value="SBP"/>
</dbReference>
<evidence type="ECO:0000313" key="8">
    <source>
        <dbReference type="Proteomes" id="UP000252415"/>
    </source>
</evidence>
<dbReference type="RefSeq" id="WP_114384259.1">
    <property type="nucleotide sequence ID" value="NZ_QPJD01000039.1"/>
</dbReference>
<dbReference type="PROSITE" id="PS51257">
    <property type="entry name" value="PROKAR_LIPOPROTEIN"/>
    <property type="match status" value="1"/>
</dbReference>